<sequence length="807" mass="90491">MNPLANSRLLVILGDAVKEVQLCISCPGGCKRYEINVAARLIHALDHVLLDGLRNPKNGYWPVFAALLPSSALSFINQLSSATNNISKGRAWLLLSLNEAVLEAFLATLEDRPSHLSEYYLPNALLRDSTSLQVVITLVSGLEHVGFDFLLDSAFLNANQPPSCGFLVDYEPCESPLENAEISVQGSQVDGVIGGLNPKKDNSFLGDNKTTMPAPVMKSPLVKRRNSSRSQHVRSSTQKRVSFHQDMMRRPYDESHPLQHATSQNNLNISSYVDDRTTSMNLRRYHSELAIDHASGASTLAKYPTIAERGVPEGQEDPEGAKTQEHAAPEMLFLQKALIRRKLLMGEQPKKSPTKDKRQFFDWAKQKWEDLNLVPVLPHLSETNQLLDVPDNDPVAEDFPQVERSSETLPLPVEMDPNERYKSFKCFTNFYSGIPLSSQLVVSPTIIYVVSSTAGLFNSPSIVWKSKLIDLEDVKVKCNYSVIVMRSTSAENGGLYCLDFADPADSQMAASLIDVNVRRIRKDCQCVYVESVSQCQMYWQSRVLQWIRNDVHSIDVHSPIDVEYIGMLYFEESFVMQSHEVSPTSGAGPNKSGHLMYRWSTTRSWHAGYFIIKGGVLYQFNQPNDRVPTLKMSLSEEECKGYGRNFHSRRPHTIELQFRNEKSLLLAAASETEATEWLTSLSQSSFVWDIGMDVVSPSPVQHSSPIACGVLVTRQQVFLFQSTDQQQPVASAPLDLISVIMISLTDTFCLIELDYREASEGAGDWILYFQSKNSFEEFLRATKRPREILSTASSSTLRNKSLLLRAI</sequence>
<gene>
    <name evidence="6" type="ORF">APZ42_025855</name>
</gene>
<dbReference type="GO" id="GO:0032418">
    <property type="term" value="P:lysosome localization"/>
    <property type="evidence" value="ECO:0007669"/>
    <property type="project" value="TreeGrafter"/>
</dbReference>
<dbReference type="Proteomes" id="UP000076858">
    <property type="component" value="Unassembled WGS sequence"/>
</dbReference>
<comment type="subcellular location">
    <subcellularLocation>
        <location evidence="1">Lysosome membrane</location>
    </subcellularLocation>
</comment>
<organism evidence="6 7">
    <name type="scientific">Daphnia magna</name>
    <dbReference type="NCBI Taxonomy" id="35525"/>
    <lineage>
        <taxon>Eukaryota</taxon>
        <taxon>Metazoa</taxon>
        <taxon>Ecdysozoa</taxon>
        <taxon>Arthropoda</taxon>
        <taxon>Crustacea</taxon>
        <taxon>Branchiopoda</taxon>
        <taxon>Diplostraca</taxon>
        <taxon>Cladocera</taxon>
        <taxon>Anomopoda</taxon>
        <taxon>Daphniidae</taxon>
        <taxon>Daphnia</taxon>
    </lineage>
</organism>
<evidence type="ECO:0000256" key="3">
    <source>
        <dbReference type="SAM" id="MobiDB-lite"/>
    </source>
</evidence>
<feature type="compositionally biased region" description="Polar residues" evidence="3">
    <location>
        <begin position="228"/>
        <end position="240"/>
    </location>
</feature>
<dbReference type="EMBL" id="LRGB01001969">
    <property type="protein sequence ID" value="KZS09824.1"/>
    <property type="molecule type" value="Genomic_DNA"/>
</dbReference>
<dbReference type="Pfam" id="PF02759">
    <property type="entry name" value="RUN"/>
    <property type="match status" value="1"/>
</dbReference>
<dbReference type="SMART" id="SM00593">
    <property type="entry name" value="RUN"/>
    <property type="match status" value="1"/>
</dbReference>
<dbReference type="AlphaFoldDB" id="A0A162DC99"/>
<dbReference type="GO" id="GO:0032880">
    <property type="term" value="P:regulation of protein localization"/>
    <property type="evidence" value="ECO:0007669"/>
    <property type="project" value="TreeGrafter"/>
</dbReference>
<dbReference type="SUPFAM" id="SSF50729">
    <property type="entry name" value="PH domain-like"/>
    <property type="match status" value="1"/>
</dbReference>
<dbReference type="InterPro" id="IPR053015">
    <property type="entry name" value="PH_domain-containing_M2"/>
</dbReference>
<comment type="caution">
    <text evidence="6">The sequence shown here is derived from an EMBL/GenBank/DDBJ whole genome shotgun (WGS) entry which is preliminary data.</text>
</comment>
<dbReference type="SMART" id="SM00233">
    <property type="entry name" value="PH"/>
    <property type="match status" value="1"/>
</dbReference>
<dbReference type="CDD" id="cd13309">
    <property type="entry name" value="PH_SKIP"/>
    <property type="match status" value="1"/>
</dbReference>
<dbReference type="Pfam" id="PF00169">
    <property type="entry name" value="PH"/>
    <property type="match status" value="1"/>
</dbReference>
<dbReference type="PANTHER" id="PTHR46556">
    <property type="entry name" value="PLECKSTRIN HOMOLOGY DOMAIN-CONTAINING FAMILY M MEMBER 2"/>
    <property type="match status" value="1"/>
</dbReference>
<name>A0A162DC99_9CRUS</name>
<evidence type="ECO:0000313" key="7">
    <source>
        <dbReference type="Proteomes" id="UP000076858"/>
    </source>
</evidence>
<evidence type="ECO:0008006" key="8">
    <source>
        <dbReference type="Google" id="ProtNLM"/>
    </source>
</evidence>
<dbReference type="CDD" id="cd17680">
    <property type="entry name" value="RUN_PLEKHM2"/>
    <property type="match status" value="1"/>
</dbReference>
<protein>
    <recommendedName>
        <fullName evidence="8">Pleckstrin domain-containing family M member</fullName>
    </recommendedName>
</protein>
<dbReference type="InterPro" id="IPR037213">
    <property type="entry name" value="Run_dom_sf"/>
</dbReference>
<proteinExistence type="predicted"/>
<reference evidence="6 7" key="1">
    <citation type="submission" date="2016-03" db="EMBL/GenBank/DDBJ databases">
        <title>EvidentialGene: Evidence-directed Construction of Genes on Genomes.</title>
        <authorList>
            <person name="Gilbert D.G."/>
            <person name="Choi J.-H."/>
            <person name="Mockaitis K."/>
            <person name="Colbourne J."/>
            <person name="Pfrender M."/>
        </authorList>
    </citation>
    <scope>NUCLEOTIDE SEQUENCE [LARGE SCALE GENOMIC DNA]</scope>
    <source>
        <strain evidence="6 7">Xinb3</strain>
        <tissue evidence="6">Complete organism</tissue>
    </source>
</reference>
<dbReference type="Gene3D" id="2.30.29.30">
    <property type="entry name" value="Pleckstrin-homology domain (PH domain)/Phosphotyrosine-binding domain (PTB)"/>
    <property type="match status" value="1"/>
</dbReference>
<feature type="domain" description="RUN" evidence="5">
    <location>
        <begin position="32"/>
        <end position="154"/>
    </location>
</feature>
<keyword evidence="7" id="KW-1185">Reference proteome</keyword>
<dbReference type="InterPro" id="IPR011993">
    <property type="entry name" value="PH-like_dom_sf"/>
</dbReference>
<evidence type="ECO:0000259" key="5">
    <source>
        <dbReference type="PROSITE" id="PS50826"/>
    </source>
</evidence>
<dbReference type="STRING" id="35525.A0A162DC99"/>
<dbReference type="PROSITE" id="PS50003">
    <property type="entry name" value="PH_DOMAIN"/>
    <property type="match status" value="1"/>
</dbReference>
<dbReference type="Gene3D" id="1.20.58.900">
    <property type="match status" value="1"/>
</dbReference>
<dbReference type="GO" id="GO:0010008">
    <property type="term" value="C:endosome membrane"/>
    <property type="evidence" value="ECO:0007669"/>
    <property type="project" value="TreeGrafter"/>
</dbReference>
<feature type="region of interest" description="Disordered" evidence="3">
    <location>
        <begin position="221"/>
        <end position="241"/>
    </location>
</feature>
<feature type="domain" description="PH" evidence="4">
    <location>
        <begin position="588"/>
        <end position="686"/>
    </location>
</feature>
<dbReference type="OrthoDB" id="9983817at2759"/>
<keyword evidence="2" id="KW-0458">Lysosome</keyword>
<accession>A0A162DC99</accession>
<dbReference type="SUPFAM" id="SSF140741">
    <property type="entry name" value="RUN domain-like"/>
    <property type="match status" value="1"/>
</dbReference>
<dbReference type="InterPro" id="IPR047327">
    <property type="entry name" value="RUN_PLEKHM2"/>
</dbReference>
<dbReference type="PANTHER" id="PTHR46556:SF1">
    <property type="entry name" value="PLECKSTRIN HOMOLOGY DOMAIN-CONTAINING FAMILY M MEMBER 2"/>
    <property type="match status" value="1"/>
</dbReference>
<dbReference type="PROSITE" id="PS50826">
    <property type="entry name" value="RUN"/>
    <property type="match status" value="1"/>
</dbReference>
<dbReference type="InterPro" id="IPR001849">
    <property type="entry name" value="PH_domain"/>
</dbReference>
<evidence type="ECO:0000256" key="1">
    <source>
        <dbReference type="ARBA" id="ARBA00004656"/>
    </source>
</evidence>
<dbReference type="GO" id="GO:0005765">
    <property type="term" value="C:lysosomal membrane"/>
    <property type="evidence" value="ECO:0007669"/>
    <property type="project" value="UniProtKB-SubCell"/>
</dbReference>
<dbReference type="InterPro" id="IPR004012">
    <property type="entry name" value="Run_dom"/>
</dbReference>
<evidence type="ECO:0000256" key="2">
    <source>
        <dbReference type="ARBA" id="ARBA00023228"/>
    </source>
</evidence>
<evidence type="ECO:0000259" key="4">
    <source>
        <dbReference type="PROSITE" id="PS50003"/>
    </source>
</evidence>
<dbReference type="GO" id="GO:0007030">
    <property type="term" value="P:Golgi organization"/>
    <property type="evidence" value="ECO:0007669"/>
    <property type="project" value="TreeGrafter"/>
</dbReference>
<dbReference type="GO" id="GO:0019894">
    <property type="term" value="F:kinesin binding"/>
    <property type="evidence" value="ECO:0007669"/>
    <property type="project" value="TreeGrafter"/>
</dbReference>
<evidence type="ECO:0000313" key="6">
    <source>
        <dbReference type="EMBL" id="KZS09824.1"/>
    </source>
</evidence>